<dbReference type="Pfam" id="PF00155">
    <property type="entry name" value="Aminotran_1_2"/>
    <property type="match status" value="1"/>
</dbReference>
<reference evidence="7" key="1">
    <citation type="submission" date="2019-08" db="EMBL/GenBank/DDBJ databases">
        <authorList>
            <person name="Kucharzyk K."/>
            <person name="Murdoch R.W."/>
            <person name="Higgins S."/>
            <person name="Loffler F."/>
        </authorList>
    </citation>
    <scope>NUCLEOTIDE SEQUENCE</scope>
</reference>
<name>A0A644ZH13_9ZZZZ</name>
<evidence type="ECO:0000256" key="1">
    <source>
        <dbReference type="ARBA" id="ARBA00001933"/>
    </source>
</evidence>
<dbReference type="InterPro" id="IPR015421">
    <property type="entry name" value="PyrdxlP-dep_Trfase_major"/>
</dbReference>
<comment type="caution">
    <text evidence="7">The sequence shown here is derived from an EMBL/GenBank/DDBJ whole genome shotgun (WGS) entry which is preliminary data.</text>
</comment>
<sequence length="389" mass="42516">MELSKLAQHLGGSAIRAMYNEALKMKDTISFTVGEPDFITPKPIIDEACRCWEQGLTHYTPNAGVLPLRQAIAEYHKNDLNPDPETQIMVSCGATEAIQMALFTLVDPGDEVIVVTPAWPNYFGQIGMTGAILKVVPAYEENNFVPDPEDIKKAIGPRTKVIILNSPSNPTGAVIDKATCKALADILRDSNIYVIADEIYSRLVYDEEGYTSITSFDGMIENTVYISGFSKMFAMTGWRLGYAIARPDIIRNMTKLHENGASCLPAPSQIAAAVGLKQCLPEIETMRKTYLERRNLICSLINSTPGLSIRPPKGAFYAFTNAKELSRATGMTSMELCMDLLKKTGVVTVPGSGFGDVGEGFIRITYATSTENIKAGFERINGYVRGLGL</sequence>
<dbReference type="Gene3D" id="3.40.640.10">
    <property type="entry name" value="Type I PLP-dependent aspartate aminotransferase-like (Major domain)"/>
    <property type="match status" value="1"/>
</dbReference>
<comment type="similarity">
    <text evidence="2">Belongs to the class-I pyridoxal-phosphate-dependent aminotransferase family.</text>
</comment>
<keyword evidence="5" id="KW-0663">Pyridoxal phosphate</keyword>
<feature type="domain" description="Aminotransferase class I/classII large" evidence="6">
    <location>
        <begin position="27"/>
        <end position="380"/>
    </location>
</feature>
<accession>A0A644ZH13</accession>
<comment type="cofactor">
    <cofactor evidence="1">
        <name>pyridoxal 5'-phosphate</name>
        <dbReference type="ChEBI" id="CHEBI:597326"/>
    </cofactor>
</comment>
<evidence type="ECO:0000256" key="5">
    <source>
        <dbReference type="ARBA" id="ARBA00022898"/>
    </source>
</evidence>
<dbReference type="SUPFAM" id="SSF53383">
    <property type="entry name" value="PLP-dependent transferases"/>
    <property type="match status" value="1"/>
</dbReference>
<dbReference type="PANTHER" id="PTHR46383">
    <property type="entry name" value="ASPARTATE AMINOTRANSFERASE"/>
    <property type="match status" value="1"/>
</dbReference>
<dbReference type="PRINTS" id="PR00753">
    <property type="entry name" value="ACCSYNTHASE"/>
</dbReference>
<dbReference type="InterPro" id="IPR015424">
    <property type="entry name" value="PyrdxlP-dep_Trfase"/>
</dbReference>
<dbReference type="InterPro" id="IPR004839">
    <property type="entry name" value="Aminotransferase_I/II_large"/>
</dbReference>
<organism evidence="7">
    <name type="scientific">bioreactor metagenome</name>
    <dbReference type="NCBI Taxonomy" id="1076179"/>
    <lineage>
        <taxon>unclassified sequences</taxon>
        <taxon>metagenomes</taxon>
        <taxon>ecological metagenomes</taxon>
    </lineage>
</organism>
<dbReference type="Gene3D" id="3.90.1150.10">
    <property type="entry name" value="Aspartate Aminotransferase, domain 1"/>
    <property type="match status" value="1"/>
</dbReference>
<gene>
    <name evidence="7" type="primary">patA_44</name>
    <name evidence="7" type="ORF">SDC9_86832</name>
</gene>
<dbReference type="InterPro" id="IPR015422">
    <property type="entry name" value="PyrdxlP-dep_Trfase_small"/>
</dbReference>
<protein>
    <submittedName>
        <fullName evidence="7">Putative N-acetyl-LL-diaminopimelate aminotransferase</fullName>
        <ecNumber evidence="7">2.6.1.-</ecNumber>
    </submittedName>
</protein>
<dbReference type="AlphaFoldDB" id="A0A644ZH13"/>
<proteinExistence type="inferred from homology"/>
<dbReference type="InterPro" id="IPR004838">
    <property type="entry name" value="NHTrfase_class1_PyrdxlP-BS"/>
</dbReference>
<dbReference type="GO" id="GO:0030170">
    <property type="term" value="F:pyridoxal phosphate binding"/>
    <property type="evidence" value="ECO:0007669"/>
    <property type="project" value="InterPro"/>
</dbReference>
<dbReference type="InterPro" id="IPR050596">
    <property type="entry name" value="AspAT/PAT-like"/>
</dbReference>
<dbReference type="GO" id="GO:0008483">
    <property type="term" value="F:transaminase activity"/>
    <property type="evidence" value="ECO:0007669"/>
    <property type="project" value="UniProtKB-KW"/>
</dbReference>
<dbReference type="EC" id="2.6.1.-" evidence="7"/>
<evidence type="ECO:0000313" key="7">
    <source>
        <dbReference type="EMBL" id="MPM40192.1"/>
    </source>
</evidence>
<dbReference type="CDD" id="cd00609">
    <property type="entry name" value="AAT_like"/>
    <property type="match status" value="1"/>
</dbReference>
<dbReference type="EMBL" id="VSSQ01008911">
    <property type="protein sequence ID" value="MPM40192.1"/>
    <property type="molecule type" value="Genomic_DNA"/>
</dbReference>
<keyword evidence="3 7" id="KW-0032">Aminotransferase</keyword>
<evidence type="ECO:0000256" key="3">
    <source>
        <dbReference type="ARBA" id="ARBA00022576"/>
    </source>
</evidence>
<dbReference type="GO" id="GO:0006520">
    <property type="term" value="P:amino acid metabolic process"/>
    <property type="evidence" value="ECO:0007669"/>
    <property type="project" value="InterPro"/>
</dbReference>
<evidence type="ECO:0000259" key="6">
    <source>
        <dbReference type="Pfam" id="PF00155"/>
    </source>
</evidence>
<dbReference type="FunFam" id="3.40.640.10:FF:000033">
    <property type="entry name" value="Aspartate aminotransferase"/>
    <property type="match status" value="1"/>
</dbReference>
<evidence type="ECO:0000256" key="4">
    <source>
        <dbReference type="ARBA" id="ARBA00022679"/>
    </source>
</evidence>
<evidence type="ECO:0000256" key="2">
    <source>
        <dbReference type="ARBA" id="ARBA00007441"/>
    </source>
</evidence>
<keyword evidence="4 7" id="KW-0808">Transferase</keyword>
<dbReference type="PROSITE" id="PS00105">
    <property type="entry name" value="AA_TRANSFER_CLASS_1"/>
    <property type="match status" value="1"/>
</dbReference>